<evidence type="ECO:0000313" key="4">
    <source>
        <dbReference type="RefSeq" id="XP_022144924.1"/>
    </source>
</evidence>
<dbReference type="Gene3D" id="3.40.50.1860">
    <property type="match status" value="2"/>
</dbReference>
<name>A0A6J1CTP8_MOMCH</name>
<evidence type="ECO:0000256" key="2">
    <source>
        <dbReference type="SAM" id="MobiDB-lite"/>
    </source>
</evidence>
<dbReference type="GeneID" id="111014484"/>
<gene>
    <name evidence="4" type="primary">LOC111014484</name>
</gene>
<dbReference type="Pfam" id="PF01177">
    <property type="entry name" value="Asp_Glu_race"/>
    <property type="match status" value="1"/>
</dbReference>
<keyword evidence="1" id="KW-0413">Isomerase</keyword>
<dbReference type="Proteomes" id="UP000504603">
    <property type="component" value="Unplaced"/>
</dbReference>
<dbReference type="AlphaFoldDB" id="A0A6J1CTP8"/>
<reference evidence="4" key="1">
    <citation type="submission" date="2025-08" db="UniProtKB">
        <authorList>
            <consortium name="RefSeq"/>
        </authorList>
    </citation>
    <scope>IDENTIFICATION</scope>
    <source>
        <strain evidence="4">OHB3-1</strain>
    </source>
</reference>
<proteinExistence type="predicted"/>
<dbReference type="SUPFAM" id="SSF53681">
    <property type="entry name" value="Aspartate/glutamate racemase"/>
    <property type="match status" value="2"/>
</dbReference>
<dbReference type="PANTHER" id="PTHR21198">
    <property type="entry name" value="GLUTAMATE RACEMASE"/>
    <property type="match status" value="1"/>
</dbReference>
<feature type="compositionally biased region" description="Polar residues" evidence="2">
    <location>
        <begin position="60"/>
        <end position="71"/>
    </location>
</feature>
<dbReference type="InterPro" id="IPR015942">
    <property type="entry name" value="Asp/Glu/hydantoin_racemase"/>
</dbReference>
<dbReference type="InterPro" id="IPR001920">
    <property type="entry name" value="Asp/Glu_race"/>
</dbReference>
<evidence type="ECO:0000313" key="3">
    <source>
        <dbReference type="Proteomes" id="UP000504603"/>
    </source>
</evidence>
<organism evidence="3 4">
    <name type="scientific">Momordica charantia</name>
    <name type="common">Bitter gourd</name>
    <name type="synonym">Balsam pear</name>
    <dbReference type="NCBI Taxonomy" id="3673"/>
    <lineage>
        <taxon>Eukaryota</taxon>
        <taxon>Viridiplantae</taxon>
        <taxon>Streptophyta</taxon>
        <taxon>Embryophyta</taxon>
        <taxon>Tracheophyta</taxon>
        <taxon>Spermatophyta</taxon>
        <taxon>Magnoliopsida</taxon>
        <taxon>eudicotyledons</taxon>
        <taxon>Gunneridae</taxon>
        <taxon>Pentapetalae</taxon>
        <taxon>rosids</taxon>
        <taxon>fabids</taxon>
        <taxon>Cucurbitales</taxon>
        <taxon>Cucurbitaceae</taxon>
        <taxon>Momordiceae</taxon>
        <taxon>Momordica</taxon>
    </lineage>
</organism>
<sequence>MMLDGGMAMPLYTLNSPAPIRGNANKTTTSFRRRLDLYSAVRISSVLQTDENDNLPASKKISSTGKSLSRSRTPRPLLGPPNTVGVIGGVSVFSTLLFLEKLVWWSFKDGQESIPFVVCSDSTLDKGLPPLTSLSTFSTNSSQHGHNDAPIIENFKRKRVFLEQSGAQCLITPCHISHRWLNDKSESCRLPFIHVGDCVARELKEANLKPLEAGSNVRIGLLATDTSTAANFYNERLQNQGFDVVLPDEATMDHIVVPAVEALNKRDLEGARNLLRIAVHVLLVRAANMVILVSDEFLNLLPPDDPLLKKCIDPMDALARAAIKWSRSTDNLHERT</sequence>
<evidence type="ECO:0000256" key="1">
    <source>
        <dbReference type="ARBA" id="ARBA00023235"/>
    </source>
</evidence>
<dbReference type="PANTHER" id="PTHR21198:SF9">
    <property type="entry name" value="ASPARTATE RACEMASE"/>
    <property type="match status" value="1"/>
</dbReference>
<keyword evidence="3" id="KW-1185">Reference proteome</keyword>
<dbReference type="GO" id="GO:0047661">
    <property type="term" value="F:amino-acid racemase activity"/>
    <property type="evidence" value="ECO:0007669"/>
    <property type="project" value="InterPro"/>
</dbReference>
<dbReference type="KEGG" id="mcha:111014484"/>
<dbReference type="OrthoDB" id="187836at2759"/>
<feature type="region of interest" description="Disordered" evidence="2">
    <location>
        <begin position="54"/>
        <end position="77"/>
    </location>
</feature>
<protein>
    <submittedName>
        <fullName evidence="4">Uncharacterized protein LOC111014484 isoform X1</fullName>
    </submittedName>
</protein>
<accession>A0A6J1CTP8</accession>
<dbReference type="RefSeq" id="XP_022144924.1">
    <property type="nucleotide sequence ID" value="XM_022289232.1"/>
</dbReference>